<gene>
    <name evidence="6" type="ORF">B0I18_11375</name>
</gene>
<dbReference type="OrthoDB" id="9792152at2"/>
<dbReference type="Pfam" id="PF18962">
    <property type="entry name" value="Por_Secre_tail"/>
    <property type="match status" value="1"/>
</dbReference>
<feature type="domain" description="Secretion system C-terminal sorting" evidence="5">
    <location>
        <begin position="483"/>
        <end position="557"/>
    </location>
</feature>
<evidence type="ECO:0000313" key="7">
    <source>
        <dbReference type="Proteomes" id="UP000240572"/>
    </source>
</evidence>
<dbReference type="Pfam" id="PF00082">
    <property type="entry name" value="Peptidase_S8"/>
    <property type="match status" value="1"/>
</dbReference>
<dbReference type="PROSITE" id="PS51892">
    <property type="entry name" value="SUBTILASE"/>
    <property type="match status" value="1"/>
</dbReference>
<evidence type="ECO:0000256" key="1">
    <source>
        <dbReference type="ARBA" id="ARBA00011073"/>
    </source>
</evidence>
<evidence type="ECO:0000259" key="5">
    <source>
        <dbReference type="Pfam" id="PF18962"/>
    </source>
</evidence>
<feature type="signal peptide" evidence="3">
    <location>
        <begin position="1"/>
        <end position="22"/>
    </location>
</feature>
<keyword evidence="2" id="KW-0378">Hydrolase</keyword>
<dbReference type="GO" id="GO:0004252">
    <property type="term" value="F:serine-type endopeptidase activity"/>
    <property type="evidence" value="ECO:0007669"/>
    <property type="project" value="UniProtKB-UniRule"/>
</dbReference>
<comment type="similarity">
    <text evidence="1 2">Belongs to the peptidase S8 family.</text>
</comment>
<dbReference type="AlphaFoldDB" id="A0A2P8CVR2"/>
<feature type="domain" description="Peptidase S8/S53" evidence="4">
    <location>
        <begin position="183"/>
        <end position="443"/>
    </location>
</feature>
<feature type="chain" id="PRO_5015194330" evidence="3">
    <location>
        <begin position="23"/>
        <end position="559"/>
    </location>
</feature>
<dbReference type="PANTHER" id="PTHR43806">
    <property type="entry name" value="PEPTIDASE S8"/>
    <property type="match status" value="1"/>
</dbReference>
<dbReference type="InterPro" id="IPR050131">
    <property type="entry name" value="Peptidase_S8_subtilisin-like"/>
</dbReference>
<dbReference type="InterPro" id="IPR036852">
    <property type="entry name" value="Peptidase_S8/S53_dom_sf"/>
</dbReference>
<protein>
    <submittedName>
        <fullName evidence="6">Putative secreted protein (Por secretion system target)</fullName>
    </submittedName>
</protein>
<organism evidence="6 7">
    <name type="scientific">Taibaiella chishuiensis</name>
    <dbReference type="NCBI Taxonomy" id="1434707"/>
    <lineage>
        <taxon>Bacteria</taxon>
        <taxon>Pseudomonadati</taxon>
        <taxon>Bacteroidota</taxon>
        <taxon>Chitinophagia</taxon>
        <taxon>Chitinophagales</taxon>
        <taxon>Chitinophagaceae</taxon>
        <taxon>Taibaiella</taxon>
    </lineage>
</organism>
<proteinExistence type="inferred from homology"/>
<dbReference type="NCBIfam" id="TIGR04183">
    <property type="entry name" value="Por_Secre_tail"/>
    <property type="match status" value="1"/>
</dbReference>
<dbReference type="SUPFAM" id="SSF52743">
    <property type="entry name" value="Subtilisin-like"/>
    <property type="match status" value="1"/>
</dbReference>
<dbReference type="GO" id="GO:0006508">
    <property type="term" value="P:proteolysis"/>
    <property type="evidence" value="ECO:0007669"/>
    <property type="project" value="UniProtKB-KW"/>
</dbReference>
<dbReference type="InterPro" id="IPR026444">
    <property type="entry name" value="Secre_tail"/>
</dbReference>
<evidence type="ECO:0000259" key="4">
    <source>
        <dbReference type="Pfam" id="PF00082"/>
    </source>
</evidence>
<evidence type="ECO:0000256" key="2">
    <source>
        <dbReference type="PROSITE-ProRule" id="PRU01240"/>
    </source>
</evidence>
<dbReference type="EMBL" id="PYGD01000013">
    <property type="protein sequence ID" value="PSK89063.1"/>
    <property type="molecule type" value="Genomic_DNA"/>
</dbReference>
<keyword evidence="7" id="KW-1185">Reference proteome</keyword>
<evidence type="ECO:0000313" key="6">
    <source>
        <dbReference type="EMBL" id="PSK89063.1"/>
    </source>
</evidence>
<dbReference type="PANTHER" id="PTHR43806:SF67">
    <property type="entry name" value="EGF-LIKE DOMAIN-CONTAINING PROTEIN"/>
    <property type="match status" value="1"/>
</dbReference>
<feature type="active site" description="Charge relay system" evidence="2">
    <location>
        <position position="192"/>
    </location>
</feature>
<dbReference type="InterPro" id="IPR000209">
    <property type="entry name" value="Peptidase_S8/S53_dom"/>
</dbReference>
<dbReference type="Gene3D" id="3.40.50.200">
    <property type="entry name" value="Peptidase S8/S53 domain"/>
    <property type="match status" value="1"/>
</dbReference>
<sequence length="559" mass="58830">MGSLAKHLGLLLFLIISITASAQNPQYAFRVSFKDKNATTFTLSAPAAYLSPRAIARRAKYGIATDSTDLPVNKVYIDSVLKVTEGILHLSSKWQNHSVVLLSDSSKILQLQNIAFVKNIKQVAYYASGLHGAHTAPATGGGSGTMGTNGTAPATFDQAFYGDAWSQIGMCNGNYLHQNSRMGQGMLIATIDLGFAGVTLAQAYDSMRSHNRLTDTWNYLYDTAHVFGYSDHGSKTLSTMAAYLPGGYVGTAPEASYALYVSDDQATEQSIEEDNWLAAAERADSIGADVITTSVGYNEFDNPDDSYTYSDLNGHTTIVARAANTAFSKGIQVLASAGNEGVTPWQYILTPGDADSVMTIGSVTAARLASSFSGKGPNASGLLKPNVCAQGTSVSVIVSNGTVGIASGASISTPVLAGLTACLSQAAPAMQPGRMRRLIESVSDSFATPNVKTGNGIPDFKKALDRVTDIGDITKNGAPAFLVYPNPATTAIYIRTSSATSGATVVTCHDLQGRPVYQAALRPAAGATEKIDISAFPSGVYFVRISTAKGFQVEKIVKH</sequence>
<dbReference type="Proteomes" id="UP000240572">
    <property type="component" value="Unassembled WGS sequence"/>
</dbReference>
<accession>A0A2P8CVR2</accession>
<feature type="active site" description="Charge relay system" evidence="2">
    <location>
        <position position="410"/>
    </location>
</feature>
<dbReference type="InterPro" id="IPR017317">
    <property type="entry name" value="Pept_S8_subtilisin_bacteroid-2"/>
</dbReference>
<dbReference type="RefSeq" id="WP_106525087.1">
    <property type="nucleotide sequence ID" value="NZ_PYGD01000013.1"/>
</dbReference>
<name>A0A2P8CVR2_9BACT</name>
<comment type="caution">
    <text evidence="6">The sequence shown here is derived from an EMBL/GenBank/DDBJ whole genome shotgun (WGS) entry which is preliminary data.</text>
</comment>
<evidence type="ECO:0000256" key="3">
    <source>
        <dbReference type="SAM" id="SignalP"/>
    </source>
</evidence>
<feature type="active site" description="Charge relay system" evidence="2">
    <location>
        <position position="232"/>
    </location>
</feature>
<keyword evidence="3" id="KW-0732">Signal</keyword>
<reference evidence="6 7" key="1">
    <citation type="submission" date="2018-03" db="EMBL/GenBank/DDBJ databases">
        <title>Genomic Encyclopedia of Type Strains, Phase III (KMG-III): the genomes of soil and plant-associated and newly described type strains.</title>
        <authorList>
            <person name="Whitman W."/>
        </authorList>
    </citation>
    <scope>NUCLEOTIDE SEQUENCE [LARGE SCALE GENOMIC DNA]</scope>
    <source>
        <strain evidence="6 7">CGMCC 1.12700</strain>
    </source>
</reference>
<keyword evidence="2" id="KW-0720">Serine protease</keyword>
<keyword evidence="2" id="KW-0645">Protease</keyword>
<dbReference type="PIRSF" id="PIRSF037903">
    <property type="entry name" value="Subtilisin_rel_GFO_2223"/>
    <property type="match status" value="1"/>
</dbReference>